<dbReference type="Proteomes" id="UP000095085">
    <property type="component" value="Unassembled WGS sequence"/>
</dbReference>
<dbReference type="OrthoDB" id="4046837at2759"/>
<proteinExistence type="predicted"/>
<organism evidence="1 2">
    <name type="scientific">Hyphopichia burtonii NRRL Y-1933</name>
    <dbReference type="NCBI Taxonomy" id="984485"/>
    <lineage>
        <taxon>Eukaryota</taxon>
        <taxon>Fungi</taxon>
        <taxon>Dikarya</taxon>
        <taxon>Ascomycota</taxon>
        <taxon>Saccharomycotina</taxon>
        <taxon>Pichiomycetes</taxon>
        <taxon>Debaryomycetaceae</taxon>
        <taxon>Hyphopichia</taxon>
    </lineage>
</organism>
<name>A0A1E4RC60_9ASCO</name>
<feature type="non-terminal residue" evidence="1">
    <location>
        <position position="423"/>
    </location>
</feature>
<dbReference type="RefSeq" id="XP_020073898.1">
    <property type="nucleotide sequence ID" value="XM_020223866.1"/>
</dbReference>
<reference evidence="2" key="1">
    <citation type="submission" date="2016-05" db="EMBL/GenBank/DDBJ databases">
        <title>Comparative genomics of biotechnologically important yeasts.</title>
        <authorList>
            <consortium name="DOE Joint Genome Institute"/>
            <person name="Riley R."/>
            <person name="Haridas S."/>
            <person name="Wolfe K.H."/>
            <person name="Lopes M.R."/>
            <person name="Hittinger C.T."/>
            <person name="Goker M."/>
            <person name="Salamov A."/>
            <person name="Wisecaver J."/>
            <person name="Long T.M."/>
            <person name="Aerts A.L."/>
            <person name="Barry K."/>
            <person name="Choi C."/>
            <person name="Clum A."/>
            <person name="Coughlan A.Y."/>
            <person name="Deshpande S."/>
            <person name="Douglass A.P."/>
            <person name="Hanson S.J."/>
            <person name="Klenk H.-P."/>
            <person name="Labutti K."/>
            <person name="Lapidus A."/>
            <person name="Lindquist E."/>
            <person name="Lipzen A."/>
            <person name="Meier-Kolthoff J.P."/>
            <person name="Ohm R.A."/>
            <person name="Otillar R.P."/>
            <person name="Pangilinan J."/>
            <person name="Peng Y."/>
            <person name="Rokas A."/>
            <person name="Rosa C.A."/>
            <person name="Scheuner C."/>
            <person name="Sibirny A.A."/>
            <person name="Slot J.C."/>
            <person name="Stielow J.B."/>
            <person name="Sun H."/>
            <person name="Kurtzman C.P."/>
            <person name="Blackwell M."/>
            <person name="Grigoriev I.V."/>
            <person name="Jeffries T.W."/>
        </authorList>
    </citation>
    <scope>NUCLEOTIDE SEQUENCE [LARGE SCALE GENOMIC DNA]</scope>
    <source>
        <strain evidence="2">NRRL Y-1933</strain>
    </source>
</reference>
<protein>
    <submittedName>
        <fullName evidence="1">Uncharacterized protein</fullName>
    </submittedName>
</protein>
<keyword evidence="2" id="KW-1185">Reference proteome</keyword>
<dbReference type="GeneID" id="30998415"/>
<dbReference type="EMBL" id="KV454546">
    <property type="protein sequence ID" value="ODV64831.1"/>
    <property type="molecule type" value="Genomic_DNA"/>
</dbReference>
<gene>
    <name evidence="1" type="ORF">HYPBUDRAFT_90680</name>
</gene>
<evidence type="ECO:0000313" key="1">
    <source>
        <dbReference type="EMBL" id="ODV64831.1"/>
    </source>
</evidence>
<evidence type="ECO:0000313" key="2">
    <source>
        <dbReference type="Proteomes" id="UP000095085"/>
    </source>
</evidence>
<accession>A0A1E4RC60</accession>
<sequence length="423" mass="48556">NELLSHGLNYDFSLFHKVSKYNHDWSSDSLQSLIRNNPGRVFSSWDLYEKFSNESNVTNAVIEVVINKLLAGEKVEIRDNEFKLSLSNLSRSLNLLNGSSIDNEDIFTLILNSMSELNVISGLKLITNERFKNWFLLKGLAGLQCRQLLIGFDSIDLNTALLKEIITKVLDTSFKINEDLDKSNEMEEVNFKELSQTGEYTPFSTIENTQLRNKLLEFIDSTELDIAPAPESLLIRLKLIEIYGMYANDITKVLEKYHKYQIHGKFGIEIIQSKLIQSFIYQFISTKDDHLLKIAETLNLEDIPIPILQAFILGYSTNNIDQSLKLYNDYIQQVSKKLNDVTKRSPTGLLTESLMLAFLSNKDREFAYLLFDKAIDNAIISDELEIATIKKVFKVYGDAYNDENEDAATQFFHNHLLKTVRDL</sequence>
<dbReference type="AlphaFoldDB" id="A0A1E4RC60"/>
<feature type="non-terminal residue" evidence="1">
    <location>
        <position position="1"/>
    </location>
</feature>